<organism evidence="2 3">
    <name type="scientific">Rhodotorula diobovata</name>
    <dbReference type="NCBI Taxonomy" id="5288"/>
    <lineage>
        <taxon>Eukaryota</taxon>
        <taxon>Fungi</taxon>
        <taxon>Dikarya</taxon>
        <taxon>Basidiomycota</taxon>
        <taxon>Pucciniomycotina</taxon>
        <taxon>Microbotryomycetes</taxon>
        <taxon>Sporidiobolales</taxon>
        <taxon>Sporidiobolaceae</taxon>
        <taxon>Rhodotorula</taxon>
    </lineage>
</organism>
<evidence type="ECO:0000256" key="1">
    <source>
        <dbReference type="SAM" id="MobiDB-lite"/>
    </source>
</evidence>
<sequence length="235" mass="26459">MSSSRYRAPGDPGPSTSKRPRVVDTLAPETAHERHQRLHALRRAYDRGKPPPRPASRHELDVLKERHQFVRDSDVDPSTLSWEDQLAHRHYETLFREYAVVNLKHYKSGAIALRWRTESEVLSGTGHLTCGSLRCAFHAPSPAVLASLSLSDDVPPDPADERPLVEARLEELEVPFRYVEAGEAKSVLVKVVLCRECARKLRHGRRKAKEDRDKRAEVDPGACVRLLVLTDVGGD</sequence>
<evidence type="ECO:0000313" key="2">
    <source>
        <dbReference type="EMBL" id="TNY18199.1"/>
    </source>
</evidence>
<evidence type="ECO:0000313" key="3">
    <source>
        <dbReference type="Proteomes" id="UP000311382"/>
    </source>
</evidence>
<accession>A0A5C5FPI0</accession>
<dbReference type="OrthoDB" id="197967at2759"/>
<name>A0A5C5FPI0_9BASI</name>
<protein>
    <submittedName>
        <fullName evidence="2">Folate-sensitive fragile site protein Fra10Ac1-domain-containing protein</fullName>
    </submittedName>
</protein>
<dbReference type="AlphaFoldDB" id="A0A5C5FPI0"/>
<comment type="caution">
    <text evidence="2">The sequence shown here is derived from an EMBL/GenBank/DDBJ whole genome shotgun (WGS) entry which is preliminary data.</text>
</comment>
<dbReference type="InterPro" id="IPR019129">
    <property type="entry name" value="Folate-sensitive_fs_Fra10Ac1"/>
</dbReference>
<gene>
    <name evidence="2" type="ORF">DMC30DRAFT_355931</name>
</gene>
<reference evidence="2 3" key="1">
    <citation type="submission" date="2019-03" db="EMBL/GenBank/DDBJ databases">
        <title>Rhodosporidium diobovatum UCD-FST 08-225 genome sequencing, assembly, and annotation.</title>
        <authorList>
            <person name="Fakankun I.U."/>
            <person name="Fristensky B."/>
            <person name="Levin D.B."/>
        </authorList>
    </citation>
    <scope>NUCLEOTIDE SEQUENCE [LARGE SCALE GENOMIC DNA]</scope>
    <source>
        <strain evidence="2 3">UCD-FST 08-225</strain>
    </source>
</reference>
<proteinExistence type="predicted"/>
<dbReference type="EMBL" id="SOZI01000151">
    <property type="protein sequence ID" value="TNY18199.1"/>
    <property type="molecule type" value="Genomic_DNA"/>
</dbReference>
<dbReference type="Proteomes" id="UP000311382">
    <property type="component" value="Unassembled WGS sequence"/>
</dbReference>
<dbReference type="STRING" id="5288.A0A5C5FPI0"/>
<dbReference type="Pfam" id="PF09725">
    <property type="entry name" value="Fra10Ac1"/>
    <property type="match status" value="1"/>
</dbReference>
<feature type="region of interest" description="Disordered" evidence="1">
    <location>
        <begin position="1"/>
        <end position="22"/>
    </location>
</feature>
<keyword evidence="3" id="KW-1185">Reference proteome</keyword>